<evidence type="ECO:0000313" key="1">
    <source>
        <dbReference type="EMBL" id="MBO8425492.1"/>
    </source>
</evidence>
<accession>A0A9D9DD53</accession>
<dbReference type="Proteomes" id="UP000823630">
    <property type="component" value="Unassembled WGS sequence"/>
</dbReference>
<reference evidence="1" key="1">
    <citation type="submission" date="2020-10" db="EMBL/GenBank/DDBJ databases">
        <authorList>
            <person name="Gilroy R."/>
        </authorList>
    </citation>
    <scope>NUCLEOTIDE SEQUENCE</scope>
    <source>
        <strain evidence="1">8207</strain>
    </source>
</reference>
<comment type="caution">
    <text evidence="1">The sequence shown here is derived from an EMBL/GenBank/DDBJ whole genome shotgun (WGS) entry which is preliminary data.</text>
</comment>
<proteinExistence type="predicted"/>
<organism evidence="1 2">
    <name type="scientific">Candidatus Enterousia avistercoris</name>
    <dbReference type="NCBI Taxonomy" id="2840788"/>
    <lineage>
        <taxon>Bacteria</taxon>
        <taxon>Pseudomonadati</taxon>
        <taxon>Pseudomonadota</taxon>
        <taxon>Alphaproteobacteria</taxon>
        <taxon>Candidatus Enterousia</taxon>
    </lineage>
</organism>
<gene>
    <name evidence="1" type="ORF">IAC69_03380</name>
</gene>
<dbReference type="EMBL" id="JADINC010000053">
    <property type="protein sequence ID" value="MBO8425492.1"/>
    <property type="molecule type" value="Genomic_DNA"/>
</dbReference>
<evidence type="ECO:0000313" key="2">
    <source>
        <dbReference type="Proteomes" id="UP000823630"/>
    </source>
</evidence>
<sequence>MATRAVSADKRRFVGGESFAKQLEKQLGARRFTPDEVMIELFGTEVGDDFMDKANKVDEYIW</sequence>
<dbReference type="AlphaFoldDB" id="A0A9D9DD53"/>
<feature type="non-terminal residue" evidence="1">
    <location>
        <position position="62"/>
    </location>
</feature>
<name>A0A9D9DD53_9PROT</name>
<protein>
    <submittedName>
        <fullName evidence="1">Uncharacterized protein</fullName>
    </submittedName>
</protein>
<reference evidence="1" key="2">
    <citation type="journal article" date="2021" name="PeerJ">
        <title>Extensive microbial diversity within the chicken gut microbiome revealed by metagenomics and culture.</title>
        <authorList>
            <person name="Gilroy R."/>
            <person name="Ravi A."/>
            <person name="Getino M."/>
            <person name="Pursley I."/>
            <person name="Horton D.L."/>
            <person name="Alikhan N.F."/>
            <person name="Baker D."/>
            <person name="Gharbi K."/>
            <person name="Hall N."/>
            <person name="Watson M."/>
            <person name="Adriaenssens E.M."/>
            <person name="Foster-Nyarko E."/>
            <person name="Jarju S."/>
            <person name="Secka A."/>
            <person name="Antonio M."/>
            <person name="Oren A."/>
            <person name="Chaudhuri R.R."/>
            <person name="La Ragione R."/>
            <person name="Hildebrand F."/>
            <person name="Pallen M.J."/>
        </authorList>
    </citation>
    <scope>NUCLEOTIDE SEQUENCE</scope>
    <source>
        <strain evidence="1">8207</strain>
    </source>
</reference>